<dbReference type="OrthoDB" id="850974at2"/>
<feature type="compositionally biased region" description="Polar residues" evidence="1">
    <location>
        <begin position="199"/>
        <end position="208"/>
    </location>
</feature>
<dbReference type="STRING" id="388950.GCA_001611675_00356"/>
<dbReference type="AlphaFoldDB" id="A0A1I7GTM7"/>
<dbReference type="Proteomes" id="UP000182491">
    <property type="component" value="Unassembled WGS sequence"/>
</dbReference>
<name>A0A1I7GTM7_9BACT</name>
<accession>A0A1I7GTM7</accession>
<feature type="compositionally biased region" description="Low complexity" evidence="1">
    <location>
        <begin position="101"/>
        <end position="110"/>
    </location>
</feature>
<protein>
    <submittedName>
        <fullName evidence="2">Uncharacterized protein</fullName>
    </submittedName>
</protein>
<evidence type="ECO:0000256" key="1">
    <source>
        <dbReference type="SAM" id="MobiDB-lite"/>
    </source>
</evidence>
<feature type="compositionally biased region" description="Gly residues" evidence="1">
    <location>
        <begin position="87"/>
        <end position="100"/>
    </location>
</feature>
<dbReference type="EMBL" id="FPCA01000001">
    <property type="protein sequence ID" value="SFU51769.1"/>
    <property type="molecule type" value="Genomic_DNA"/>
</dbReference>
<keyword evidence="3" id="KW-1185">Reference proteome</keyword>
<proteinExistence type="predicted"/>
<evidence type="ECO:0000313" key="3">
    <source>
        <dbReference type="Proteomes" id="UP000182491"/>
    </source>
</evidence>
<feature type="compositionally biased region" description="Polar residues" evidence="1">
    <location>
        <begin position="118"/>
        <end position="160"/>
    </location>
</feature>
<feature type="compositionally biased region" description="Polar residues" evidence="1">
    <location>
        <begin position="25"/>
        <end position="37"/>
    </location>
</feature>
<dbReference type="RefSeq" id="WP_068836576.1">
    <property type="nucleotide sequence ID" value="NZ_BMXC01000001.1"/>
</dbReference>
<feature type="region of interest" description="Disordered" evidence="1">
    <location>
        <begin position="1"/>
        <end position="228"/>
    </location>
</feature>
<reference evidence="3" key="1">
    <citation type="submission" date="2016-10" db="EMBL/GenBank/DDBJ databases">
        <authorList>
            <person name="Varghese N."/>
        </authorList>
    </citation>
    <scope>NUCLEOTIDE SEQUENCE [LARGE SCALE GENOMIC DNA]</scope>
    <source>
        <strain evidence="3">DSM 18820</strain>
    </source>
</reference>
<sequence length="228" mass="25092">MESNNQNDRNEAFGSRAQEREMNPRTLNQGNNWSRQGNFRYGRDTASMRGNDYYGSQGINSDYGRGNYSNSTFGAGARGDYSRGTRYGEGGSPFGGGSGYGHSRYGTSRSHGGYAGQRNGNEAENVQNGYGDNSNPGSRNNYGRQGGSQSYSDFINHNYGSRSSSSLPRYKSGYDNSIGNYGKTGYGSTRYNNRDTNRENSTYGSANEGTPYKAEPISRYSENDGRRR</sequence>
<gene>
    <name evidence="2" type="ORF">SAMN04487941_1260</name>
</gene>
<organism evidence="2 3">
    <name type="scientific">Pontibacter akesuensis</name>
    <dbReference type="NCBI Taxonomy" id="388950"/>
    <lineage>
        <taxon>Bacteria</taxon>
        <taxon>Pseudomonadati</taxon>
        <taxon>Bacteroidota</taxon>
        <taxon>Cytophagia</taxon>
        <taxon>Cytophagales</taxon>
        <taxon>Hymenobacteraceae</taxon>
        <taxon>Pontibacter</taxon>
    </lineage>
</organism>
<evidence type="ECO:0000313" key="2">
    <source>
        <dbReference type="EMBL" id="SFU51769.1"/>
    </source>
</evidence>